<feature type="compositionally biased region" description="Basic and acidic residues" evidence="8">
    <location>
        <begin position="91"/>
        <end position="103"/>
    </location>
</feature>
<protein>
    <submittedName>
        <fullName evidence="9">Cytochrome P450</fullName>
    </submittedName>
</protein>
<keyword evidence="4 7" id="KW-0560">Oxidoreductase</keyword>
<evidence type="ECO:0000256" key="5">
    <source>
        <dbReference type="ARBA" id="ARBA00023004"/>
    </source>
</evidence>
<sequence length="414" mass="45723">MTNGAFMTPQDHAALPPRFPQARPSACPFDPPRDYRDWQQRDGLQRVTLWNGTTAWSVTRYEDIRAVLSDPRVSADARNPGMPRLSPAGGDRADQEPPFVRLDDPEHALQRRMLTRDFTAKHAATLRPRVQQLVDEALDEMVRTGPPADLLTDFALPVPSRVIAVLLGVPYDDHAFFQDCSNKLLDLSLPAEEVRATSEAFGTYLRTLVDSKAAEPGEDLLSRLLAERVSTGELTEQQLVSMALLMLIAGHETTANTIALGTLALLRRPEQLAFLRDAEDPAVIARAIEELLRYLSVVENVVVRVAAADLTIAGEHIEAGDGIIVSLPAGNRDTALLPDRPDALDLTHNARAHLAFGFGVHQCLGQNLARMELQVAIPSLLRRLPTLRLAVPFEEVPFRQQMSVYGVTRLPVTW</sequence>
<dbReference type="GO" id="GO:0005506">
    <property type="term" value="F:iron ion binding"/>
    <property type="evidence" value="ECO:0007669"/>
    <property type="project" value="InterPro"/>
</dbReference>
<dbReference type="InterPro" id="IPR017972">
    <property type="entry name" value="Cyt_P450_CS"/>
</dbReference>
<dbReference type="Gene3D" id="1.10.630.10">
    <property type="entry name" value="Cytochrome P450"/>
    <property type="match status" value="1"/>
</dbReference>
<proteinExistence type="inferred from homology"/>
<dbReference type="CDD" id="cd11030">
    <property type="entry name" value="CYP105-like"/>
    <property type="match status" value="1"/>
</dbReference>
<evidence type="ECO:0000256" key="3">
    <source>
        <dbReference type="ARBA" id="ARBA00022723"/>
    </source>
</evidence>
<dbReference type="Proteomes" id="UP000270471">
    <property type="component" value="Unassembled WGS sequence"/>
</dbReference>
<dbReference type="PANTHER" id="PTHR46696:SF1">
    <property type="entry name" value="CYTOCHROME P450 YJIB-RELATED"/>
    <property type="match status" value="1"/>
</dbReference>
<evidence type="ECO:0000313" key="10">
    <source>
        <dbReference type="Proteomes" id="UP000270471"/>
    </source>
</evidence>
<dbReference type="GO" id="GO:0020037">
    <property type="term" value="F:heme binding"/>
    <property type="evidence" value="ECO:0007669"/>
    <property type="project" value="InterPro"/>
</dbReference>
<evidence type="ECO:0000313" key="9">
    <source>
        <dbReference type="EMBL" id="RMB83453.1"/>
    </source>
</evidence>
<evidence type="ECO:0000256" key="2">
    <source>
        <dbReference type="ARBA" id="ARBA00022617"/>
    </source>
</evidence>
<dbReference type="EMBL" id="PENI01000016">
    <property type="protein sequence ID" value="RMB83453.1"/>
    <property type="molecule type" value="Genomic_DNA"/>
</dbReference>
<evidence type="ECO:0000256" key="4">
    <source>
        <dbReference type="ARBA" id="ARBA00023002"/>
    </source>
</evidence>
<name>A0A3M0I9K9_9ACTN</name>
<accession>A0A3M0I9K9</accession>
<dbReference type="InterPro" id="IPR001128">
    <property type="entry name" value="Cyt_P450"/>
</dbReference>
<keyword evidence="10" id="KW-1185">Reference proteome</keyword>
<comment type="similarity">
    <text evidence="1 7">Belongs to the cytochrome P450 family.</text>
</comment>
<evidence type="ECO:0000256" key="1">
    <source>
        <dbReference type="ARBA" id="ARBA00010617"/>
    </source>
</evidence>
<keyword evidence="5 7" id="KW-0408">Iron</keyword>
<comment type="caution">
    <text evidence="9">The sequence shown here is derived from an EMBL/GenBank/DDBJ whole genome shotgun (WGS) entry which is preliminary data.</text>
</comment>
<dbReference type="SUPFAM" id="SSF48264">
    <property type="entry name" value="Cytochrome P450"/>
    <property type="match status" value="1"/>
</dbReference>
<dbReference type="PRINTS" id="PR00359">
    <property type="entry name" value="BP450"/>
</dbReference>
<gene>
    <name evidence="9" type="ORF">CTZ28_24185</name>
</gene>
<dbReference type="PANTHER" id="PTHR46696">
    <property type="entry name" value="P450, PUTATIVE (EUROFUNG)-RELATED"/>
    <property type="match status" value="1"/>
</dbReference>
<feature type="region of interest" description="Disordered" evidence="8">
    <location>
        <begin position="1"/>
        <end position="24"/>
    </location>
</feature>
<dbReference type="InterPro" id="IPR036396">
    <property type="entry name" value="Cyt_P450_sf"/>
</dbReference>
<evidence type="ECO:0000256" key="7">
    <source>
        <dbReference type="RuleBase" id="RU000461"/>
    </source>
</evidence>
<dbReference type="PROSITE" id="PS00086">
    <property type="entry name" value="CYTOCHROME_P450"/>
    <property type="match status" value="1"/>
</dbReference>
<keyword evidence="3 7" id="KW-0479">Metal-binding</keyword>
<dbReference type="InterPro" id="IPR002397">
    <property type="entry name" value="Cyt_P450_B"/>
</dbReference>
<reference evidence="9 10" key="1">
    <citation type="submission" date="2017-11" db="EMBL/GenBank/DDBJ databases">
        <title>Draft genome of actinobacteria isolated from guarana (Paullinia cupana (Mart.) Ducke.</title>
        <authorList>
            <person name="Siqueira K.A."/>
            <person name="Liotti R.G."/>
            <person name="Mendes T.A.O."/>
            <person name="Soares M.A."/>
        </authorList>
    </citation>
    <scope>NUCLEOTIDE SEQUENCE [LARGE SCALE GENOMIC DNA]</scope>
    <source>
        <strain evidence="9 10">193</strain>
    </source>
</reference>
<feature type="region of interest" description="Disordered" evidence="8">
    <location>
        <begin position="74"/>
        <end position="103"/>
    </location>
</feature>
<evidence type="ECO:0000256" key="8">
    <source>
        <dbReference type="SAM" id="MobiDB-lite"/>
    </source>
</evidence>
<dbReference type="GO" id="GO:0004497">
    <property type="term" value="F:monooxygenase activity"/>
    <property type="evidence" value="ECO:0007669"/>
    <property type="project" value="UniProtKB-KW"/>
</dbReference>
<keyword evidence="6 7" id="KW-0503">Monooxygenase</keyword>
<keyword evidence="2 7" id="KW-0349">Heme</keyword>
<dbReference type="GO" id="GO:0016705">
    <property type="term" value="F:oxidoreductase activity, acting on paired donors, with incorporation or reduction of molecular oxygen"/>
    <property type="evidence" value="ECO:0007669"/>
    <property type="project" value="InterPro"/>
</dbReference>
<dbReference type="AlphaFoldDB" id="A0A3M0I9K9"/>
<dbReference type="Pfam" id="PF00067">
    <property type="entry name" value="p450"/>
    <property type="match status" value="1"/>
</dbReference>
<dbReference type="OrthoDB" id="3664945at2"/>
<organism evidence="9 10">
    <name type="scientific">Streptomyces shenzhenensis</name>
    <dbReference type="NCBI Taxonomy" id="943815"/>
    <lineage>
        <taxon>Bacteria</taxon>
        <taxon>Bacillati</taxon>
        <taxon>Actinomycetota</taxon>
        <taxon>Actinomycetes</taxon>
        <taxon>Kitasatosporales</taxon>
        <taxon>Streptomycetaceae</taxon>
        <taxon>Streptomyces</taxon>
    </lineage>
</organism>
<evidence type="ECO:0000256" key="6">
    <source>
        <dbReference type="ARBA" id="ARBA00023033"/>
    </source>
</evidence>
<dbReference type="FunFam" id="1.10.630.10:FF:000018">
    <property type="entry name" value="Cytochrome P450 monooxygenase"/>
    <property type="match status" value="1"/>
</dbReference>
<dbReference type="PRINTS" id="PR00385">
    <property type="entry name" value="P450"/>
</dbReference>